<feature type="transmembrane region" description="Helical" evidence="6">
    <location>
        <begin position="196"/>
        <end position="216"/>
    </location>
</feature>
<organism evidence="8 9">
    <name type="scientific">Corynebacterium poyangense</name>
    <dbReference type="NCBI Taxonomy" id="2684405"/>
    <lineage>
        <taxon>Bacteria</taxon>
        <taxon>Bacillati</taxon>
        <taxon>Actinomycetota</taxon>
        <taxon>Actinomycetes</taxon>
        <taxon>Mycobacteriales</taxon>
        <taxon>Corynebacteriaceae</taxon>
        <taxon>Corynebacterium</taxon>
    </lineage>
</organism>
<dbReference type="InterPro" id="IPR020846">
    <property type="entry name" value="MFS_dom"/>
</dbReference>
<dbReference type="InterPro" id="IPR050495">
    <property type="entry name" value="ATG22/LtaA_families"/>
</dbReference>
<feature type="transmembrane region" description="Helical" evidence="6">
    <location>
        <begin position="318"/>
        <end position="336"/>
    </location>
</feature>
<keyword evidence="9" id="KW-1185">Reference proteome</keyword>
<feature type="transmembrane region" description="Helical" evidence="6">
    <location>
        <begin position="157"/>
        <end position="176"/>
    </location>
</feature>
<dbReference type="InterPro" id="IPR024671">
    <property type="entry name" value="Atg22-like"/>
</dbReference>
<dbReference type="Proteomes" id="UP000516320">
    <property type="component" value="Chromosome"/>
</dbReference>
<feature type="transmembrane region" description="Helical" evidence="6">
    <location>
        <begin position="112"/>
        <end position="136"/>
    </location>
</feature>
<evidence type="ECO:0000313" key="8">
    <source>
        <dbReference type="EMBL" id="QNQ90979.1"/>
    </source>
</evidence>
<proteinExistence type="predicted"/>
<dbReference type="GO" id="GO:0005886">
    <property type="term" value="C:plasma membrane"/>
    <property type="evidence" value="ECO:0007669"/>
    <property type="project" value="UniProtKB-SubCell"/>
</dbReference>
<reference evidence="8 9" key="1">
    <citation type="submission" date="2019-12" db="EMBL/GenBank/DDBJ databases">
        <title>Corynebacterium sp. nov., isolated from feces of the Anser Albifrons in China.</title>
        <authorList>
            <person name="Liu Q."/>
        </authorList>
    </citation>
    <scope>NUCLEOTIDE SEQUENCE [LARGE SCALE GENOMIC DNA]</scope>
    <source>
        <strain evidence="8 9">4H37-19</strain>
    </source>
</reference>
<dbReference type="PROSITE" id="PS50850">
    <property type="entry name" value="MFS"/>
    <property type="match status" value="1"/>
</dbReference>
<dbReference type="GO" id="GO:0022857">
    <property type="term" value="F:transmembrane transporter activity"/>
    <property type="evidence" value="ECO:0007669"/>
    <property type="project" value="InterPro"/>
</dbReference>
<keyword evidence="3 6" id="KW-0812">Transmembrane</keyword>
<feature type="transmembrane region" description="Helical" evidence="6">
    <location>
        <begin position="12"/>
        <end position="35"/>
    </location>
</feature>
<feature type="transmembrane region" description="Helical" evidence="6">
    <location>
        <begin position="407"/>
        <end position="426"/>
    </location>
</feature>
<evidence type="ECO:0000256" key="2">
    <source>
        <dbReference type="ARBA" id="ARBA00022448"/>
    </source>
</evidence>
<feature type="transmembrane region" description="Helical" evidence="6">
    <location>
        <begin position="55"/>
        <end position="76"/>
    </location>
</feature>
<evidence type="ECO:0000256" key="6">
    <source>
        <dbReference type="SAM" id="Phobius"/>
    </source>
</evidence>
<accession>A0A7H0SR04</accession>
<evidence type="ECO:0000256" key="3">
    <source>
        <dbReference type="ARBA" id="ARBA00022692"/>
    </source>
</evidence>
<dbReference type="SUPFAM" id="SSF103473">
    <property type="entry name" value="MFS general substrate transporter"/>
    <property type="match status" value="1"/>
</dbReference>
<evidence type="ECO:0000256" key="4">
    <source>
        <dbReference type="ARBA" id="ARBA00022989"/>
    </source>
</evidence>
<dbReference type="Gene3D" id="1.20.1250.20">
    <property type="entry name" value="MFS general substrate transporter like domains"/>
    <property type="match status" value="2"/>
</dbReference>
<dbReference type="RefSeq" id="WP_187974288.1">
    <property type="nucleotide sequence ID" value="NZ_CP046884.1"/>
</dbReference>
<dbReference type="PANTHER" id="PTHR23519:SF1">
    <property type="entry name" value="AUTOPHAGY-RELATED PROTEIN 22"/>
    <property type="match status" value="1"/>
</dbReference>
<dbReference type="InterPro" id="IPR036259">
    <property type="entry name" value="MFS_trans_sf"/>
</dbReference>
<keyword evidence="4 6" id="KW-1133">Transmembrane helix</keyword>
<evidence type="ECO:0000259" key="7">
    <source>
        <dbReference type="PROSITE" id="PS50850"/>
    </source>
</evidence>
<feature type="transmembrane region" description="Helical" evidence="6">
    <location>
        <begin position="342"/>
        <end position="364"/>
    </location>
</feature>
<evidence type="ECO:0000313" key="9">
    <source>
        <dbReference type="Proteomes" id="UP000516320"/>
    </source>
</evidence>
<sequence length="440" mass="47361">MENSQRTDRLTIFSWGLWDWGSAAFNAVLVTFIFAVYLTDSVGIGIPGSISPTQWYGVAMAISGVAIAVVAPVMGLRTDHHGTRRRAVAVWSLVTVVLMASLVLVSNSDSRWFWYGITIMAIASVTFQFAEVNYYAMLRQVSHPDNVGKVSGFGWSMGYFGGIVLLLFCFLGFINGGSHDGVAGLFNITKEDGWNIRWVAITAAAWFFIFGLPVVFRVPEIPPQGSAPGGFRSSYARLWRDLQDLWHADRHSIYFLMSSAIFRDGLAGVFTFGAVIAVSVYGLSSSEVLLFGVAANVVSALGALFGGLLDDKLGPKPVILVSLLAMILVCAVLFFVTGPLMFWVFGLILCAFVGPAQSASRTFLSRITPPGHDGQMFGLYATTGRAVSWIAPAMFFLAALIGGGDRAGIIGIMLVLAVGAGLLFRVRRPGHHSTSPFVAS</sequence>
<dbReference type="AlphaFoldDB" id="A0A7H0SR04"/>
<protein>
    <submittedName>
        <fullName evidence="8">MFS transporter</fullName>
    </submittedName>
</protein>
<feature type="transmembrane region" description="Helical" evidence="6">
    <location>
        <begin position="376"/>
        <end position="401"/>
    </location>
</feature>
<evidence type="ECO:0000256" key="5">
    <source>
        <dbReference type="ARBA" id="ARBA00023136"/>
    </source>
</evidence>
<keyword evidence="5 6" id="KW-0472">Membrane</keyword>
<comment type="subcellular location">
    <subcellularLocation>
        <location evidence="1">Cell membrane</location>
        <topology evidence="1">Multi-pass membrane protein</topology>
    </subcellularLocation>
</comment>
<feature type="transmembrane region" description="Helical" evidence="6">
    <location>
        <begin position="288"/>
        <end position="309"/>
    </location>
</feature>
<feature type="transmembrane region" description="Helical" evidence="6">
    <location>
        <begin position="260"/>
        <end position="282"/>
    </location>
</feature>
<dbReference type="EMBL" id="CP046884">
    <property type="protein sequence ID" value="QNQ90979.1"/>
    <property type="molecule type" value="Genomic_DNA"/>
</dbReference>
<feature type="transmembrane region" description="Helical" evidence="6">
    <location>
        <begin position="88"/>
        <end position="106"/>
    </location>
</feature>
<dbReference type="PANTHER" id="PTHR23519">
    <property type="entry name" value="AUTOPHAGY-RELATED PROTEIN 22"/>
    <property type="match status" value="1"/>
</dbReference>
<name>A0A7H0SR04_9CORY</name>
<evidence type="ECO:0000256" key="1">
    <source>
        <dbReference type="ARBA" id="ARBA00004651"/>
    </source>
</evidence>
<feature type="domain" description="Major facilitator superfamily (MFS) profile" evidence="7">
    <location>
        <begin position="252"/>
        <end position="440"/>
    </location>
</feature>
<dbReference type="KEGG" id="cpoy:GP475_10310"/>
<dbReference type="Pfam" id="PF11700">
    <property type="entry name" value="ATG22"/>
    <property type="match status" value="1"/>
</dbReference>
<gene>
    <name evidence="8" type="ORF">GP475_10310</name>
</gene>
<keyword evidence="2" id="KW-0813">Transport</keyword>